<dbReference type="Proteomes" id="UP000466864">
    <property type="component" value="Unassembled WGS sequence"/>
</dbReference>
<dbReference type="PANTHER" id="PTHR43842:SF2">
    <property type="entry name" value="PROPIONYL-COA CARBOXYLASE BETA CHAIN, MITOCHONDRIAL"/>
    <property type="match status" value="1"/>
</dbReference>
<keyword evidence="3" id="KW-0808">Transferase</keyword>
<evidence type="ECO:0000313" key="3">
    <source>
        <dbReference type="EMBL" id="MST80889.1"/>
    </source>
</evidence>
<gene>
    <name evidence="3" type="ORF">FYJ60_00865</name>
</gene>
<keyword evidence="4" id="KW-1185">Reference proteome</keyword>
<dbReference type="AlphaFoldDB" id="A0A7X2TM52"/>
<sequence>MSNTTQSPARARITSLLDANSFVEIGAGVTARSTDFNMAEKKAPSDGVITGYGQIDGNPVYVYSQDSSVLNGTIGEMHAGKIVNIYQLAIRTGAPVIGLIDCAGMRLEEAVDGLHAFGQIYQAQADASGVVPQIAGVFGLCGGGMALVSGMADFTYMESSAAKMFVNAPNALKGNSEDKCDTSSAEFQAHETGMTAGDGTEAEVIAKIRALIDVLPANNEDDMSYGATNDDLNRQIPDLAACVEDPALMLPRISDNSLFIETQPEYGPDVVTAFIRLNGYTAGVVANRAARLAADGSRESFDKTISVRGAKKAAEFVKFCDAFSIPLVTLTNVRGFKATKCSEMNMAKAASSLVYAFASATTPKVNVITGEAFGSACVAMNSKSIGADLVYAWKGAKIGMMDAKEAAKIMYDGQGGEVIQKQAAAYDALQNSTDAAAARGYVDTIIDPAETRKYLIGALDMLFTKRQFGPDKKHGTI</sequence>
<accession>A0A7X2TM52</accession>
<dbReference type="Pfam" id="PF01039">
    <property type="entry name" value="Carboxyl_trans"/>
    <property type="match status" value="1"/>
</dbReference>
<dbReference type="GO" id="GO:0016740">
    <property type="term" value="F:transferase activity"/>
    <property type="evidence" value="ECO:0007669"/>
    <property type="project" value="UniProtKB-KW"/>
</dbReference>
<feature type="domain" description="CoA carboxyltransferase N-terminal" evidence="1">
    <location>
        <begin position="1"/>
        <end position="234"/>
    </location>
</feature>
<dbReference type="PANTHER" id="PTHR43842">
    <property type="entry name" value="PROPIONYL-COA CARBOXYLASE BETA CHAIN"/>
    <property type="match status" value="1"/>
</dbReference>
<dbReference type="Gene3D" id="3.90.226.10">
    <property type="entry name" value="2-enoyl-CoA Hydratase, Chain A, domain 1"/>
    <property type="match status" value="2"/>
</dbReference>
<name>A0A7X2TM52_9FIRM</name>
<dbReference type="PROSITE" id="PS50980">
    <property type="entry name" value="COA_CT_NTER"/>
    <property type="match status" value="1"/>
</dbReference>
<protein>
    <submittedName>
        <fullName evidence="3">Carboxyl transferase</fullName>
    </submittedName>
</protein>
<reference evidence="3 4" key="1">
    <citation type="submission" date="2019-08" db="EMBL/GenBank/DDBJ databases">
        <title>In-depth cultivation of the pig gut microbiome towards novel bacterial diversity and tailored functional studies.</title>
        <authorList>
            <person name="Wylensek D."/>
            <person name="Hitch T.C.A."/>
            <person name="Clavel T."/>
        </authorList>
    </citation>
    <scope>NUCLEOTIDE SEQUENCE [LARGE SCALE GENOMIC DNA]</scope>
    <source>
        <strain evidence="3 4">Oil+RF-744-WCA-WT-13</strain>
    </source>
</reference>
<comment type="caution">
    <text evidence="3">The sequence shown here is derived from an EMBL/GenBank/DDBJ whole genome shotgun (WGS) entry which is preliminary data.</text>
</comment>
<dbReference type="RefSeq" id="WP_154456704.1">
    <property type="nucleotide sequence ID" value="NZ_VUMV01000001.1"/>
</dbReference>
<dbReference type="InterPro" id="IPR011762">
    <property type="entry name" value="COA_CT_N"/>
</dbReference>
<evidence type="ECO:0000259" key="2">
    <source>
        <dbReference type="PROSITE" id="PS50989"/>
    </source>
</evidence>
<evidence type="ECO:0000259" key="1">
    <source>
        <dbReference type="PROSITE" id="PS50980"/>
    </source>
</evidence>
<dbReference type="InterPro" id="IPR029045">
    <property type="entry name" value="ClpP/crotonase-like_dom_sf"/>
</dbReference>
<dbReference type="GO" id="GO:0004658">
    <property type="term" value="F:propionyl-CoA carboxylase activity"/>
    <property type="evidence" value="ECO:0007669"/>
    <property type="project" value="TreeGrafter"/>
</dbReference>
<organism evidence="3 4">
    <name type="scientific">Bilifractor porci</name>
    <dbReference type="NCBI Taxonomy" id="2606636"/>
    <lineage>
        <taxon>Bacteria</taxon>
        <taxon>Bacillati</taxon>
        <taxon>Bacillota</taxon>
        <taxon>Clostridia</taxon>
        <taxon>Lachnospirales</taxon>
        <taxon>Lachnospiraceae</taxon>
        <taxon>Bilifractor</taxon>
    </lineage>
</organism>
<dbReference type="InterPro" id="IPR051047">
    <property type="entry name" value="AccD/PCCB"/>
</dbReference>
<dbReference type="PROSITE" id="PS50989">
    <property type="entry name" value="COA_CT_CTER"/>
    <property type="match status" value="1"/>
</dbReference>
<evidence type="ECO:0000313" key="4">
    <source>
        <dbReference type="Proteomes" id="UP000466864"/>
    </source>
</evidence>
<dbReference type="EMBL" id="VUMV01000001">
    <property type="protein sequence ID" value="MST80889.1"/>
    <property type="molecule type" value="Genomic_DNA"/>
</dbReference>
<dbReference type="SUPFAM" id="SSF52096">
    <property type="entry name" value="ClpP/crotonase"/>
    <property type="match status" value="2"/>
</dbReference>
<proteinExistence type="predicted"/>
<dbReference type="InterPro" id="IPR034733">
    <property type="entry name" value="AcCoA_carboxyl_beta"/>
</dbReference>
<feature type="domain" description="CoA carboxyltransferase C-terminal" evidence="2">
    <location>
        <begin position="231"/>
        <end position="461"/>
    </location>
</feature>
<dbReference type="InterPro" id="IPR011763">
    <property type="entry name" value="COA_CT_C"/>
</dbReference>